<evidence type="ECO:0000313" key="1">
    <source>
        <dbReference type="EMBL" id="CAB4669526.1"/>
    </source>
</evidence>
<protein>
    <submittedName>
        <fullName evidence="1">Unannotated protein</fullName>
    </submittedName>
</protein>
<organism evidence="1">
    <name type="scientific">freshwater metagenome</name>
    <dbReference type="NCBI Taxonomy" id="449393"/>
    <lineage>
        <taxon>unclassified sequences</taxon>
        <taxon>metagenomes</taxon>
        <taxon>ecological metagenomes</taxon>
    </lineage>
</organism>
<proteinExistence type="predicted"/>
<dbReference type="EMBL" id="CAFBAA010000016">
    <property type="protein sequence ID" value="CAB4842989.1"/>
    <property type="molecule type" value="Genomic_DNA"/>
</dbReference>
<dbReference type="AlphaFoldDB" id="A0A6J6M690"/>
<accession>A0A6J6M690</accession>
<dbReference type="EMBL" id="CAEZXB010000004">
    <property type="protein sequence ID" value="CAB4669526.1"/>
    <property type="molecule type" value="Genomic_DNA"/>
</dbReference>
<evidence type="ECO:0000313" key="2">
    <source>
        <dbReference type="EMBL" id="CAB4842989.1"/>
    </source>
</evidence>
<name>A0A6J6M690_9ZZZZ</name>
<gene>
    <name evidence="1" type="ORF">UFOPK2342_00343</name>
    <name evidence="2" type="ORF">UFOPK3266_00768</name>
</gene>
<reference evidence="1" key="1">
    <citation type="submission" date="2020-05" db="EMBL/GenBank/DDBJ databases">
        <authorList>
            <person name="Chiriac C."/>
            <person name="Salcher M."/>
            <person name="Ghai R."/>
            <person name="Kavagutti S V."/>
        </authorList>
    </citation>
    <scope>NUCLEOTIDE SEQUENCE</scope>
</reference>
<sequence length="214" mass="24224">MVSLIGSGLPLSLPLRAPRPLASTPQLLRCPQIMRGRQLRLPPLPLIDPLHSLGLRPRPVVALQALRMVGSSPDTPLNIRRVLISPRTQLWLRLTSVQAHPLLLMVWQTERSITSAFVRSARLALDILQSLRQRRMECRRLHLGSPRLPVSKESISRGRHRLTTAARQFWVMQLKQQSITAETIGRLIADALIHMPPSLHLIPEPRILATQFRD</sequence>